<gene>
    <name evidence="2" type="ORF">MGAL_10B087493</name>
</gene>
<reference evidence="2" key="1">
    <citation type="submission" date="2018-11" db="EMBL/GenBank/DDBJ databases">
        <authorList>
            <person name="Alioto T."/>
            <person name="Alioto T."/>
        </authorList>
    </citation>
    <scope>NUCLEOTIDE SEQUENCE</scope>
</reference>
<dbReference type="AlphaFoldDB" id="A0A8B6CRS1"/>
<dbReference type="GO" id="GO:0008408">
    <property type="term" value="F:3'-5' exonuclease activity"/>
    <property type="evidence" value="ECO:0007669"/>
    <property type="project" value="InterPro"/>
</dbReference>
<dbReference type="InterPro" id="IPR012337">
    <property type="entry name" value="RNaseH-like_sf"/>
</dbReference>
<evidence type="ECO:0000313" key="3">
    <source>
        <dbReference type="Proteomes" id="UP000596742"/>
    </source>
</evidence>
<comment type="caution">
    <text evidence="2">The sequence shown here is derived from an EMBL/GenBank/DDBJ whole genome shotgun (WGS) entry which is preliminary data.</text>
</comment>
<dbReference type="GO" id="GO:0003676">
    <property type="term" value="F:nucleic acid binding"/>
    <property type="evidence" value="ECO:0007669"/>
    <property type="project" value="InterPro"/>
</dbReference>
<name>A0A8B6CRS1_MYTGA</name>
<dbReference type="EMBL" id="UYJE01002169">
    <property type="protein sequence ID" value="VDI08378.1"/>
    <property type="molecule type" value="Genomic_DNA"/>
</dbReference>
<sequence>MSVDKESAFLKLTLEGEIITSETVSTEELSNVITTMKKESQKLAVSFDWTEVHSKPKALTSVIIAWTTTQNHKIFERNVLTIEENDIKSTFSKIKEILEDSTLPKITFNPRADFTSLLDYGIKLQNIFDIQACVQCINARRNEKGALVMNESNTLDEICTMYNIRNYDNSPMLVSNVISQMDIEELLTKKNGTWFTALKRIKFLYRRRMARIINVTKKQKESMRRNSRFSSYEETTTARKDEKKRKRTCLYQRNMGIEMENDSSYLYCTGLKEIVTNNRQKMSGISKNDDVKHNSMRENCALSVSERHTSDEIHKVCVLASYQNTLQRCNKIT</sequence>
<dbReference type="Pfam" id="PF01612">
    <property type="entry name" value="DNA_pol_A_exo1"/>
    <property type="match status" value="1"/>
</dbReference>
<dbReference type="GO" id="GO:0006139">
    <property type="term" value="P:nucleobase-containing compound metabolic process"/>
    <property type="evidence" value="ECO:0007669"/>
    <property type="project" value="InterPro"/>
</dbReference>
<evidence type="ECO:0000259" key="1">
    <source>
        <dbReference type="Pfam" id="PF01612"/>
    </source>
</evidence>
<accession>A0A8B6CRS1</accession>
<dbReference type="InterPro" id="IPR036397">
    <property type="entry name" value="RNaseH_sf"/>
</dbReference>
<dbReference type="Proteomes" id="UP000596742">
    <property type="component" value="Unassembled WGS sequence"/>
</dbReference>
<evidence type="ECO:0000313" key="2">
    <source>
        <dbReference type="EMBL" id="VDI08378.1"/>
    </source>
</evidence>
<feature type="domain" description="3'-5' exonuclease" evidence="1">
    <location>
        <begin position="23"/>
        <end position="159"/>
    </location>
</feature>
<keyword evidence="3" id="KW-1185">Reference proteome</keyword>
<dbReference type="InterPro" id="IPR002562">
    <property type="entry name" value="3'-5'_exonuclease_dom"/>
</dbReference>
<organism evidence="2 3">
    <name type="scientific">Mytilus galloprovincialis</name>
    <name type="common">Mediterranean mussel</name>
    <dbReference type="NCBI Taxonomy" id="29158"/>
    <lineage>
        <taxon>Eukaryota</taxon>
        <taxon>Metazoa</taxon>
        <taxon>Spiralia</taxon>
        <taxon>Lophotrochozoa</taxon>
        <taxon>Mollusca</taxon>
        <taxon>Bivalvia</taxon>
        <taxon>Autobranchia</taxon>
        <taxon>Pteriomorphia</taxon>
        <taxon>Mytilida</taxon>
        <taxon>Mytiloidea</taxon>
        <taxon>Mytilidae</taxon>
        <taxon>Mytilinae</taxon>
        <taxon>Mytilus</taxon>
    </lineage>
</organism>
<protein>
    <recommendedName>
        <fullName evidence="1">3'-5' exonuclease domain-containing protein</fullName>
    </recommendedName>
</protein>
<dbReference type="SUPFAM" id="SSF53098">
    <property type="entry name" value="Ribonuclease H-like"/>
    <property type="match status" value="1"/>
</dbReference>
<dbReference type="OrthoDB" id="6125990at2759"/>
<proteinExistence type="predicted"/>
<dbReference type="Gene3D" id="3.30.420.10">
    <property type="entry name" value="Ribonuclease H-like superfamily/Ribonuclease H"/>
    <property type="match status" value="1"/>
</dbReference>